<sequence length="527" mass="59145">MTVYDMPLEMLSRIACSIDSRPDLLSLAITCKSLYSIISPSHLQYHDIRTPLAMPLLWKRLAHHDDCHAPMIRSLTILYNNRAFTGLADLVGDAASEERLPEEYREPHGRGNAVVHGPFHEAELLRQWESDFMLALKRMKNLRRFRWYRRTPVIQGDNDIWSALNDLGTVKDVQFVDLQCRHGRIELNTPPIIASPSFLSLQGLSSLDVRKEELSSIATATDVTPLLTMLVQRCPDIQNLHLHLDFSLQSSGANIDFLIEHADWPNLRTLYLHGFRGRASLFSRFLDRHGSIESLTLSHMALDVGWRRLSLSDGALPNLLTVNCDSRVAAAILKNASVAANLRSLQWIDLEQMTSVDTYAAWDNASGEQDVEAGTYGSSVPPWSIQLAEAMMARPSIVTLGYRVRRMVDPTKLGEVLFIAPNVTELSIPGSASALFSEISAHSDLVRTSSSLTMQLEHIETKEHATKSLFRVIAVLFPKSSVIADPSVGLKAVIIQREEDGRVTWVRRRLNESSEARIFAWEDVYTA</sequence>
<proteinExistence type="predicted"/>
<dbReference type="EMBL" id="ML213524">
    <property type="protein sequence ID" value="TFK47458.1"/>
    <property type="molecule type" value="Genomic_DNA"/>
</dbReference>
<dbReference type="InterPro" id="IPR032675">
    <property type="entry name" value="LRR_dom_sf"/>
</dbReference>
<accession>A0A5C3MUK5</accession>
<keyword evidence="2" id="KW-1185">Reference proteome</keyword>
<evidence type="ECO:0000313" key="2">
    <source>
        <dbReference type="Proteomes" id="UP000305948"/>
    </source>
</evidence>
<dbReference type="STRING" id="5364.A0A5C3MUK5"/>
<organism evidence="1 2">
    <name type="scientific">Heliocybe sulcata</name>
    <dbReference type="NCBI Taxonomy" id="5364"/>
    <lineage>
        <taxon>Eukaryota</taxon>
        <taxon>Fungi</taxon>
        <taxon>Dikarya</taxon>
        <taxon>Basidiomycota</taxon>
        <taxon>Agaricomycotina</taxon>
        <taxon>Agaricomycetes</taxon>
        <taxon>Gloeophyllales</taxon>
        <taxon>Gloeophyllaceae</taxon>
        <taxon>Heliocybe</taxon>
    </lineage>
</organism>
<reference evidence="1 2" key="1">
    <citation type="journal article" date="2019" name="Nat. Ecol. Evol.">
        <title>Megaphylogeny resolves global patterns of mushroom evolution.</title>
        <authorList>
            <person name="Varga T."/>
            <person name="Krizsan K."/>
            <person name="Foldi C."/>
            <person name="Dima B."/>
            <person name="Sanchez-Garcia M."/>
            <person name="Sanchez-Ramirez S."/>
            <person name="Szollosi G.J."/>
            <person name="Szarkandi J.G."/>
            <person name="Papp V."/>
            <person name="Albert L."/>
            <person name="Andreopoulos W."/>
            <person name="Angelini C."/>
            <person name="Antonin V."/>
            <person name="Barry K.W."/>
            <person name="Bougher N.L."/>
            <person name="Buchanan P."/>
            <person name="Buyck B."/>
            <person name="Bense V."/>
            <person name="Catcheside P."/>
            <person name="Chovatia M."/>
            <person name="Cooper J."/>
            <person name="Damon W."/>
            <person name="Desjardin D."/>
            <person name="Finy P."/>
            <person name="Geml J."/>
            <person name="Haridas S."/>
            <person name="Hughes K."/>
            <person name="Justo A."/>
            <person name="Karasinski D."/>
            <person name="Kautmanova I."/>
            <person name="Kiss B."/>
            <person name="Kocsube S."/>
            <person name="Kotiranta H."/>
            <person name="LaButti K.M."/>
            <person name="Lechner B.E."/>
            <person name="Liimatainen K."/>
            <person name="Lipzen A."/>
            <person name="Lukacs Z."/>
            <person name="Mihaltcheva S."/>
            <person name="Morgado L.N."/>
            <person name="Niskanen T."/>
            <person name="Noordeloos M.E."/>
            <person name="Ohm R.A."/>
            <person name="Ortiz-Santana B."/>
            <person name="Ovrebo C."/>
            <person name="Racz N."/>
            <person name="Riley R."/>
            <person name="Savchenko A."/>
            <person name="Shiryaev A."/>
            <person name="Soop K."/>
            <person name="Spirin V."/>
            <person name="Szebenyi C."/>
            <person name="Tomsovsky M."/>
            <person name="Tulloss R.E."/>
            <person name="Uehling J."/>
            <person name="Grigoriev I.V."/>
            <person name="Vagvolgyi C."/>
            <person name="Papp T."/>
            <person name="Martin F.M."/>
            <person name="Miettinen O."/>
            <person name="Hibbett D.S."/>
            <person name="Nagy L.G."/>
        </authorList>
    </citation>
    <scope>NUCLEOTIDE SEQUENCE [LARGE SCALE GENOMIC DNA]</scope>
    <source>
        <strain evidence="1 2">OMC1185</strain>
    </source>
</reference>
<dbReference type="AlphaFoldDB" id="A0A5C3MUK5"/>
<name>A0A5C3MUK5_9AGAM</name>
<evidence type="ECO:0000313" key="1">
    <source>
        <dbReference type="EMBL" id="TFK47458.1"/>
    </source>
</evidence>
<dbReference type="SUPFAM" id="SSF52047">
    <property type="entry name" value="RNI-like"/>
    <property type="match status" value="1"/>
</dbReference>
<gene>
    <name evidence="1" type="ORF">OE88DRAFT_806348</name>
</gene>
<evidence type="ECO:0008006" key="3">
    <source>
        <dbReference type="Google" id="ProtNLM"/>
    </source>
</evidence>
<protein>
    <recommendedName>
        <fullName evidence="3">F-box domain-containing protein</fullName>
    </recommendedName>
</protein>
<dbReference type="Proteomes" id="UP000305948">
    <property type="component" value="Unassembled WGS sequence"/>
</dbReference>
<dbReference type="Gene3D" id="3.80.10.10">
    <property type="entry name" value="Ribonuclease Inhibitor"/>
    <property type="match status" value="1"/>
</dbReference>
<dbReference type="OrthoDB" id="3036354at2759"/>